<dbReference type="InterPro" id="IPR032284">
    <property type="entry name" value="RecQ_Zn-bd"/>
</dbReference>
<dbReference type="Pfam" id="PF00270">
    <property type="entry name" value="DEAD"/>
    <property type="match status" value="1"/>
</dbReference>
<evidence type="ECO:0000256" key="5">
    <source>
        <dbReference type="ARBA" id="ARBA00022741"/>
    </source>
</evidence>
<comment type="similarity">
    <text evidence="3">Belongs to the helicase family. RecQ subfamily.</text>
</comment>
<dbReference type="RefSeq" id="WP_089830213.1">
    <property type="nucleotide sequence ID" value="NZ_BJWI01000004.1"/>
</dbReference>
<dbReference type="GO" id="GO:0016787">
    <property type="term" value="F:hydrolase activity"/>
    <property type="evidence" value="ECO:0007669"/>
    <property type="project" value="UniProtKB-KW"/>
</dbReference>
<reference evidence="20 23" key="2">
    <citation type="submission" date="2019-07" db="EMBL/GenBank/DDBJ databases">
        <title>Whole genome shotgun sequence of Halolactibacillus halophilus NBRC 100868.</title>
        <authorList>
            <person name="Hosoyama A."/>
            <person name="Uohara A."/>
            <person name="Ohji S."/>
            <person name="Ichikawa N."/>
        </authorList>
    </citation>
    <scope>NUCLEOTIDE SEQUENCE [LARGE SCALE GENOMIC DNA]</scope>
    <source>
        <strain evidence="20 23">NBRC 100868</strain>
    </source>
</reference>
<dbReference type="FunFam" id="1.10.150.80:FF:000002">
    <property type="entry name" value="ATP-dependent DNA helicase RecQ"/>
    <property type="match status" value="1"/>
</dbReference>
<evidence type="ECO:0000256" key="1">
    <source>
        <dbReference type="ARBA" id="ARBA00001946"/>
    </source>
</evidence>
<protein>
    <recommendedName>
        <fullName evidence="16">DNA helicase RecQ</fullName>
        <ecNumber evidence="16">5.6.2.4</ecNumber>
    </recommendedName>
</protein>
<evidence type="ECO:0000256" key="7">
    <source>
        <dbReference type="ARBA" id="ARBA00022801"/>
    </source>
</evidence>
<dbReference type="SUPFAM" id="SSF52540">
    <property type="entry name" value="P-loop containing nucleoside triphosphate hydrolases"/>
    <property type="match status" value="1"/>
</dbReference>
<feature type="domain" description="Helicase ATP-binding" evidence="18">
    <location>
        <begin position="28"/>
        <end position="197"/>
    </location>
</feature>
<dbReference type="InterPro" id="IPR036388">
    <property type="entry name" value="WH-like_DNA-bd_sf"/>
</dbReference>
<keyword evidence="6" id="KW-0227">DNA damage</keyword>
<dbReference type="GO" id="GO:0009378">
    <property type="term" value="F:four-way junction helicase activity"/>
    <property type="evidence" value="ECO:0007669"/>
    <property type="project" value="TreeGrafter"/>
</dbReference>
<keyword evidence="23" id="KW-1185">Reference proteome</keyword>
<dbReference type="InterPro" id="IPR001650">
    <property type="entry name" value="Helicase_C-like"/>
</dbReference>
<dbReference type="SMART" id="SM00956">
    <property type="entry name" value="RQC"/>
    <property type="match status" value="1"/>
</dbReference>
<dbReference type="GO" id="GO:0006310">
    <property type="term" value="P:DNA recombination"/>
    <property type="evidence" value="ECO:0007669"/>
    <property type="project" value="UniProtKB-UniRule"/>
</dbReference>
<evidence type="ECO:0000259" key="18">
    <source>
        <dbReference type="PROSITE" id="PS51192"/>
    </source>
</evidence>
<dbReference type="SMART" id="SM00490">
    <property type="entry name" value="HELICc"/>
    <property type="match status" value="1"/>
</dbReference>
<evidence type="ECO:0000256" key="8">
    <source>
        <dbReference type="ARBA" id="ARBA00022806"/>
    </source>
</evidence>
<proteinExistence type="inferred from homology"/>
<dbReference type="GO" id="GO:0005524">
    <property type="term" value="F:ATP binding"/>
    <property type="evidence" value="ECO:0007669"/>
    <property type="project" value="UniProtKB-KW"/>
</dbReference>
<accession>A0A1I5M8D2</accession>
<keyword evidence="11" id="KW-0238">DNA-binding</keyword>
<evidence type="ECO:0000256" key="16">
    <source>
        <dbReference type="NCBIfam" id="TIGR01389"/>
    </source>
</evidence>
<evidence type="ECO:0000259" key="17">
    <source>
        <dbReference type="PROSITE" id="PS50967"/>
    </source>
</evidence>
<dbReference type="EMBL" id="FOXC01000004">
    <property type="protein sequence ID" value="SFP05261.1"/>
    <property type="molecule type" value="Genomic_DNA"/>
</dbReference>
<dbReference type="InterPro" id="IPR027417">
    <property type="entry name" value="P-loop_NTPase"/>
</dbReference>
<dbReference type="SUPFAM" id="SSF46785">
    <property type="entry name" value="Winged helix' DNA-binding domain"/>
    <property type="match status" value="1"/>
</dbReference>
<dbReference type="EC" id="5.6.2.4" evidence="16"/>
<dbReference type="Gene3D" id="3.40.50.300">
    <property type="entry name" value="P-loop containing nucleotide triphosphate hydrolases"/>
    <property type="match status" value="2"/>
</dbReference>
<evidence type="ECO:0000256" key="12">
    <source>
        <dbReference type="ARBA" id="ARBA00023172"/>
    </source>
</evidence>
<keyword evidence="8 21" id="KW-0347">Helicase</keyword>
<dbReference type="GO" id="GO:0030894">
    <property type="term" value="C:replisome"/>
    <property type="evidence" value="ECO:0007669"/>
    <property type="project" value="TreeGrafter"/>
</dbReference>
<keyword evidence="12" id="KW-0233">DNA recombination</keyword>
<dbReference type="Pfam" id="PF00271">
    <property type="entry name" value="Helicase_C"/>
    <property type="match status" value="1"/>
</dbReference>
<dbReference type="InterPro" id="IPR006293">
    <property type="entry name" value="DNA_helicase_ATP-dep_RecQ_bac"/>
</dbReference>
<dbReference type="Proteomes" id="UP000321547">
    <property type="component" value="Unassembled WGS sequence"/>
</dbReference>
<dbReference type="InterPro" id="IPR004589">
    <property type="entry name" value="DNA_helicase_ATP-dep_RecQ"/>
</dbReference>
<dbReference type="PROSITE" id="PS51192">
    <property type="entry name" value="HELICASE_ATP_BIND_1"/>
    <property type="match status" value="1"/>
</dbReference>
<evidence type="ECO:0000256" key="3">
    <source>
        <dbReference type="ARBA" id="ARBA00005446"/>
    </source>
</evidence>
<dbReference type="AlphaFoldDB" id="A0A1I5M8D2"/>
<dbReference type="PROSITE" id="PS51194">
    <property type="entry name" value="HELICASE_CTER"/>
    <property type="match status" value="1"/>
</dbReference>
<feature type="domain" description="HRDC" evidence="17">
    <location>
        <begin position="518"/>
        <end position="598"/>
    </location>
</feature>
<dbReference type="GO" id="GO:0043590">
    <property type="term" value="C:bacterial nucleoid"/>
    <property type="evidence" value="ECO:0007669"/>
    <property type="project" value="TreeGrafter"/>
</dbReference>
<sequence length="692" mass="79228">MATFTESLDILKRYFGYDQFRPGQAELIKRSLDKQNSLGIMPTGGGKSLCYQIPGMLDTGTALIISPLISLMKDQVDSLNTIGIKATFINSTLTKEEYIERMNKMRRGAYDFIYIAPERFDHDGFFNAASQLNISFIAFDEAHCISQWGHDFRPSYRSIVERIKQLPVVPYVMALTATATPEVIRDIQMLLNISTDNTINTGFKRDNSHFHLLKGQDKQSFIKDYVTNHPNDSGIIYCPTRKTVELVHGMLLKKGVKVAYYHAGLSETKRVKEQNKFIADEAMVMVATNAFGMGIDKSNVRFVIHHSMPMNIESYYQEAGRAGRDGEPSDCALLFSPQDIQLQKFLIEQSNLDDDKKQQEYKKLQSMTSYCYTDQCLVRYMLQYFKDTHAYDDCDMCTNCTSGTEKIDRTVDAQKVLSCVMRMNQRFGATLTAKVLKGSKDQKVKQFKFDTLSTYGLMKHLTEKQITQFIHLLVAEGYLETGDQRFPVLTLTSKAADVLKNKEKVWLREAVMKEAEVKDYHTGLFEQFRSLRKAISEEEHVPPYVIFSDATLRDMARHLPETKQAMLKIKGVGERKFAQYGELFLAAIMKETSDLKSHDLTLHFYKQGIPPEKIAKLRNIKLDTVYDHLITAYEDGEAIDFKDVLDEEVEAHILEAYEEVGEARLKAIKDMVYDEVDYWMIKLTLTKHGALN</sequence>
<keyword evidence="9" id="KW-0862">Zinc</keyword>
<reference evidence="21 22" key="1">
    <citation type="submission" date="2016-10" db="EMBL/GenBank/DDBJ databases">
        <authorList>
            <person name="de Groot N.N."/>
        </authorList>
    </citation>
    <scope>NUCLEOTIDE SEQUENCE [LARGE SCALE GENOMIC DNA]</scope>
    <source>
        <strain evidence="21 22">DSM 17073</strain>
    </source>
</reference>
<dbReference type="InterPro" id="IPR011545">
    <property type="entry name" value="DEAD/DEAH_box_helicase_dom"/>
</dbReference>
<dbReference type="SMART" id="SM00341">
    <property type="entry name" value="HRDC"/>
    <property type="match status" value="1"/>
</dbReference>
<evidence type="ECO:0000256" key="6">
    <source>
        <dbReference type="ARBA" id="ARBA00022763"/>
    </source>
</evidence>
<evidence type="ECO:0000313" key="23">
    <source>
        <dbReference type="Proteomes" id="UP000321547"/>
    </source>
</evidence>
<keyword evidence="10" id="KW-0067">ATP-binding</keyword>
<dbReference type="GO" id="GO:0009432">
    <property type="term" value="P:SOS response"/>
    <property type="evidence" value="ECO:0007669"/>
    <property type="project" value="UniProtKB-UniRule"/>
</dbReference>
<dbReference type="FunFam" id="3.40.50.300:FF:001389">
    <property type="entry name" value="ATP-dependent DNA helicase RecQ"/>
    <property type="match status" value="1"/>
</dbReference>
<comment type="cofactor">
    <cofactor evidence="1">
        <name>Mg(2+)</name>
        <dbReference type="ChEBI" id="CHEBI:18420"/>
    </cofactor>
</comment>
<evidence type="ECO:0000256" key="2">
    <source>
        <dbReference type="ARBA" id="ARBA00001947"/>
    </source>
</evidence>
<dbReference type="OrthoDB" id="9763310at2"/>
<dbReference type="InterPro" id="IPR044876">
    <property type="entry name" value="HRDC_dom_sf"/>
</dbReference>
<dbReference type="PANTHER" id="PTHR13710">
    <property type="entry name" value="DNA HELICASE RECQ FAMILY MEMBER"/>
    <property type="match status" value="1"/>
</dbReference>
<comment type="catalytic activity">
    <reaction evidence="15">
        <text>Couples ATP hydrolysis with the unwinding of duplex DNA by translocating in the 3'-5' direction.</text>
        <dbReference type="EC" id="5.6.2.4"/>
    </reaction>
</comment>
<gene>
    <name evidence="20" type="primary">recQ</name>
    <name evidence="20" type="ORF">HHA03_05710</name>
    <name evidence="21" type="ORF">SAMN05421839_10457</name>
</gene>
<evidence type="ECO:0000256" key="15">
    <source>
        <dbReference type="ARBA" id="ARBA00034617"/>
    </source>
</evidence>
<dbReference type="GO" id="GO:0046872">
    <property type="term" value="F:metal ion binding"/>
    <property type="evidence" value="ECO:0007669"/>
    <property type="project" value="UniProtKB-KW"/>
</dbReference>
<dbReference type="InterPro" id="IPR036390">
    <property type="entry name" value="WH_DNA-bd_sf"/>
</dbReference>
<dbReference type="NCBIfam" id="TIGR00614">
    <property type="entry name" value="recQ_fam"/>
    <property type="match status" value="1"/>
</dbReference>
<dbReference type="EMBL" id="BJWI01000004">
    <property type="protein sequence ID" value="GEM01039.1"/>
    <property type="molecule type" value="Genomic_DNA"/>
</dbReference>
<evidence type="ECO:0000259" key="19">
    <source>
        <dbReference type="PROSITE" id="PS51194"/>
    </source>
</evidence>
<dbReference type="SUPFAM" id="SSF47819">
    <property type="entry name" value="HRDC-like"/>
    <property type="match status" value="1"/>
</dbReference>
<dbReference type="GO" id="GO:0003677">
    <property type="term" value="F:DNA binding"/>
    <property type="evidence" value="ECO:0007669"/>
    <property type="project" value="UniProtKB-KW"/>
</dbReference>
<dbReference type="STRING" id="306540.SAMN05421839_10457"/>
<dbReference type="Proteomes" id="UP000242243">
    <property type="component" value="Unassembled WGS sequence"/>
</dbReference>
<keyword evidence="7" id="KW-0378">Hydrolase</keyword>
<dbReference type="Pfam" id="PF00570">
    <property type="entry name" value="HRDC"/>
    <property type="match status" value="1"/>
</dbReference>
<evidence type="ECO:0000256" key="11">
    <source>
        <dbReference type="ARBA" id="ARBA00023125"/>
    </source>
</evidence>
<keyword evidence="4" id="KW-0479">Metal-binding</keyword>
<dbReference type="CDD" id="cd18794">
    <property type="entry name" value="SF2_C_RecQ"/>
    <property type="match status" value="1"/>
</dbReference>
<dbReference type="Gene3D" id="1.10.150.80">
    <property type="entry name" value="HRDC domain"/>
    <property type="match status" value="1"/>
</dbReference>
<name>A0A1I5M8D2_9BACI</name>
<feature type="domain" description="Helicase C-terminal" evidence="19">
    <location>
        <begin position="221"/>
        <end position="365"/>
    </location>
</feature>
<dbReference type="InterPro" id="IPR018982">
    <property type="entry name" value="RQC_domain"/>
</dbReference>
<dbReference type="InterPro" id="IPR029491">
    <property type="entry name" value="Helicase_HTH"/>
</dbReference>
<dbReference type="GO" id="GO:0043138">
    <property type="term" value="F:3'-5' DNA helicase activity"/>
    <property type="evidence" value="ECO:0007669"/>
    <property type="project" value="UniProtKB-EC"/>
</dbReference>
<organism evidence="21 22">
    <name type="scientific">Halolactibacillus halophilus</name>
    <dbReference type="NCBI Taxonomy" id="306540"/>
    <lineage>
        <taxon>Bacteria</taxon>
        <taxon>Bacillati</taxon>
        <taxon>Bacillota</taxon>
        <taxon>Bacilli</taxon>
        <taxon>Bacillales</taxon>
        <taxon>Bacillaceae</taxon>
        <taxon>Halolactibacillus</taxon>
    </lineage>
</organism>
<evidence type="ECO:0000256" key="14">
    <source>
        <dbReference type="ARBA" id="ARBA00023235"/>
    </source>
</evidence>
<dbReference type="GO" id="GO:0005737">
    <property type="term" value="C:cytoplasm"/>
    <property type="evidence" value="ECO:0007669"/>
    <property type="project" value="TreeGrafter"/>
</dbReference>
<comment type="cofactor">
    <cofactor evidence="2">
        <name>Zn(2+)</name>
        <dbReference type="ChEBI" id="CHEBI:29105"/>
    </cofactor>
</comment>
<dbReference type="Pfam" id="PF16124">
    <property type="entry name" value="RecQ_Zn_bind"/>
    <property type="match status" value="1"/>
</dbReference>
<dbReference type="NCBIfam" id="TIGR01389">
    <property type="entry name" value="recQ"/>
    <property type="match status" value="1"/>
</dbReference>
<dbReference type="InterPro" id="IPR010997">
    <property type="entry name" value="HRDC-like_sf"/>
</dbReference>
<dbReference type="GO" id="GO:0006281">
    <property type="term" value="P:DNA repair"/>
    <property type="evidence" value="ECO:0007669"/>
    <property type="project" value="UniProtKB-KW"/>
</dbReference>
<dbReference type="PROSITE" id="PS50967">
    <property type="entry name" value="HRDC"/>
    <property type="match status" value="1"/>
</dbReference>
<evidence type="ECO:0000313" key="22">
    <source>
        <dbReference type="Proteomes" id="UP000242243"/>
    </source>
</evidence>
<dbReference type="SMART" id="SM00487">
    <property type="entry name" value="DEXDc"/>
    <property type="match status" value="1"/>
</dbReference>
<evidence type="ECO:0000256" key="10">
    <source>
        <dbReference type="ARBA" id="ARBA00022840"/>
    </source>
</evidence>
<evidence type="ECO:0000256" key="13">
    <source>
        <dbReference type="ARBA" id="ARBA00023204"/>
    </source>
</evidence>
<evidence type="ECO:0000256" key="4">
    <source>
        <dbReference type="ARBA" id="ARBA00022723"/>
    </source>
</evidence>
<dbReference type="GO" id="GO:0006260">
    <property type="term" value="P:DNA replication"/>
    <property type="evidence" value="ECO:0007669"/>
    <property type="project" value="InterPro"/>
</dbReference>
<keyword evidence="5" id="KW-0547">Nucleotide-binding</keyword>
<dbReference type="InterPro" id="IPR014001">
    <property type="entry name" value="Helicase_ATP-bd"/>
</dbReference>
<keyword evidence="14" id="KW-0413">Isomerase</keyword>
<dbReference type="PANTHER" id="PTHR13710:SF105">
    <property type="entry name" value="ATP-DEPENDENT DNA HELICASE Q1"/>
    <property type="match status" value="1"/>
</dbReference>
<dbReference type="InterPro" id="IPR002121">
    <property type="entry name" value="HRDC_dom"/>
</dbReference>
<evidence type="ECO:0000256" key="9">
    <source>
        <dbReference type="ARBA" id="ARBA00022833"/>
    </source>
</evidence>
<evidence type="ECO:0000313" key="21">
    <source>
        <dbReference type="EMBL" id="SFP05261.1"/>
    </source>
</evidence>
<dbReference type="Pfam" id="PF09382">
    <property type="entry name" value="RQC"/>
    <property type="match status" value="1"/>
</dbReference>
<dbReference type="Gene3D" id="1.10.10.10">
    <property type="entry name" value="Winged helix-like DNA-binding domain superfamily/Winged helix DNA-binding domain"/>
    <property type="match status" value="1"/>
</dbReference>
<dbReference type="CDD" id="cd17920">
    <property type="entry name" value="DEXHc_RecQ"/>
    <property type="match status" value="1"/>
</dbReference>
<dbReference type="Pfam" id="PF14493">
    <property type="entry name" value="HTH_40"/>
    <property type="match status" value="1"/>
</dbReference>
<evidence type="ECO:0000313" key="20">
    <source>
        <dbReference type="EMBL" id="GEM01039.1"/>
    </source>
</evidence>
<keyword evidence="13" id="KW-0234">DNA repair</keyword>